<dbReference type="EMBL" id="JBBPBM010000010">
    <property type="protein sequence ID" value="KAK8565580.1"/>
    <property type="molecule type" value="Genomic_DNA"/>
</dbReference>
<evidence type="ECO:0000313" key="1">
    <source>
        <dbReference type="EMBL" id="KAK8565580.1"/>
    </source>
</evidence>
<gene>
    <name evidence="1" type="ORF">V6N12_059138</name>
</gene>
<dbReference type="Proteomes" id="UP001472677">
    <property type="component" value="Unassembled WGS sequence"/>
</dbReference>
<protein>
    <submittedName>
        <fullName evidence="1">Uncharacterized protein</fullName>
    </submittedName>
</protein>
<reference evidence="1 2" key="1">
    <citation type="journal article" date="2024" name="G3 (Bethesda)">
        <title>Genome assembly of Hibiscus sabdariffa L. provides insights into metabolisms of medicinal natural products.</title>
        <authorList>
            <person name="Kim T."/>
        </authorList>
    </citation>
    <scope>NUCLEOTIDE SEQUENCE [LARGE SCALE GENOMIC DNA]</scope>
    <source>
        <strain evidence="1">TK-2024</strain>
        <tissue evidence="1">Old leaves</tissue>
    </source>
</reference>
<keyword evidence="2" id="KW-1185">Reference proteome</keyword>
<evidence type="ECO:0000313" key="2">
    <source>
        <dbReference type="Proteomes" id="UP001472677"/>
    </source>
</evidence>
<proteinExistence type="predicted"/>
<accession>A0ABR2EUR8</accession>
<name>A0ABR2EUR8_9ROSI</name>
<organism evidence="1 2">
    <name type="scientific">Hibiscus sabdariffa</name>
    <name type="common">roselle</name>
    <dbReference type="NCBI Taxonomy" id="183260"/>
    <lineage>
        <taxon>Eukaryota</taxon>
        <taxon>Viridiplantae</taxon>
        <taxon>Streptophyta</taxon>
        <taxon>Embryophyta</taxon>
        <taxon>Tracheophyta</taxon>
        <taxon>Spermatophyta</taxon>
        <taxon>Magnoliopsida</taxon>
        <taxon>eudicotyledons</taxon>
        <taxon>Gunneridae</taxon>
        <taxon>Pentapetalae</taxon>
        <taxon>rosids</taxon>
        <taxon>malvids</taxon>
        <taxon>Malvales</taxon>
        <taxon>Malvaceae</taxon>
        <taxon>Malvoideae</taxon>
        <taxon>Hibiscus</taxon>
    </lineage>
</organism>
<sequence>MLECVTVEVVAAEHVDTQKHGDEHDNAREAVVVHGNKEGRKNERLRDRDGIDERKCTGIIDLGFDAKRSALVDIVPLVEEEMLEHSPWTNTSFEE</sequence>
<comment type="caution">
    <text evidence="1">The sequence shown here is derived from an EMBL/GenBank/DDBJ whole genome shotgun (WGS) entry which is preliminary data.</text>
</comment>